<dbReference type="Proteomes" id="UP000325081">
    <property type="component" value="Unassembled WGS sequence"/>
</dbReference>
<feature type="repeat" description="PPR" evidence="2">
    <location>
        <begin position="460"/>
        <end position="494"/>
    </location>
</feature>
<dbReference type="NCBIfam" id="TIGR00756">
    <property type="entry name" value="PPR"/>
    <property type="match status" value="4"/>
</dbReference>
<dbReference type="Pfam" id="PF03134">
    <property type="entry name" value="TB2_DP1_HVA22"/>
    <property type="match status" value="1"/>
</dbReference>
<sequence length="909" mass="103344">MRSVKEGLKLQARAITSGRLSTTVSANQLINLYSKHGLIDDARNLFDKMPHRNVFSWNTIINAYIKSRNLRTARALFESSPYRDSVTYNSMISGYTRLDGHETEAIELFARMHLERDGPSLIDEFTLTTMLNLVAKVKILRYGTQVHSYMVKTRNDSSGFAQSSLIDMYSKCGSFPDASKVVVNGCWVDLVVKNAFVAACCREGELKMAHEIFLRNPELNDSVSWNTMISGCAQNGFESQAVELFKLMVEKRFELNEHTFASLLAACSGLKSLNLGKEVHARVLKNGLFSNPFVSSGIVDIYSKCGEMSYAERVNESMNGVENVFAMTSMIVGYSARGEMPKAKKLFDSLSEKNFVVWTAVISGHVKLQQCDEAFDLFREYTAREGKNGFFPDGVILVSLLGACAAQASVDPGKQIHAYILRTGIQTDEKKSTSALIDMYSKCGFISYARRIFPSVDLRDTIIYNVMISGLAHHGFEREAIECFEEMIVNGRHKPDAVTYIAILSACRHCGLVEAGEKYFSEMKENYGIAPEMDHYACMVDLYGRSNMLEKAVEFMDKMPFEPDSITVSAFLNACRENRNVELAKMAERKLNEVERGADGSRYFQVASVYASGGEWEEKGRVMRRIREMEAKKLAGCSWVRAGNGLRVFTSGDRLHCEAVGLDGVVGLLIDEMFVLQKYDKVEIILQLSKVCVRQQWLYLDPSCPARYGYMFTLIAICCYSEIEKFMLGCDCFFALLALMWLSERHVGVVLPVYSTFKAIEARDENEEHKWLLYWAAYGCFSLAEVFTDKILYWCPLYYQMKFAFLVWMQLPYVDGAKQLYMNYLQPFLSRHQSKLDRPVGFFYYEMVKFVKNHETEFLIARKLIIKILLSAHNAVREIIHPRQSQRNRPAIEGLSEQEETSESDEDED</sequence>
<dbReference type="OrthoDB" id="198885at2759"/>
<proteinExistence type="predicted"/>
<dbReference type="InterPro" id="IPR002885">
    <property type="entry name" value="PPR_rpt"/>
</dbReference>
<accession>A0A5A7QYA1</accession>
<name>A0A5A7QYA1_STRAF</name>
<dbReference type="InterPro" id="IPR004345">
    <property type="entry name" value="TB2_DP1_HVA22"/>
</dbReference>
<feature type="repeat" description="PPR" evidence="2">
    <location>
        <begin position="84"/>
        <end position="119"/>
    </location>
</feature>
<feature type="repeat" description="PPR" evidence="2">
    <location>
        <begin position="496"/>
        <end position="526"/>
    </location>
</feature>
<dbReference type="PANTHER" id="PTHR47926">
    <property type="entry name" value="PENTATRICOPEPTIDE REPEAT-CONTAINING PROTEIN"/>
    <property type="match status" value="1"/>
</dbReference>
<dbReference type="FunFam" id="1.25.40.10:FF:000442">
    <property type="entry name" value="Pentatricopeptide repeat-containing protein At3g49710"/>
    <property type="match status" value="1"/>
</dbReference>
<organism evidence="4 5">
    <name type="scientific">Striga asiatica</name>
    <name type="common">Asiatic witchweed</name>
    <name type="synonym">Buchnera asiatica</name>
    <dbReference type="NCBI Taxonomy" id="4170"/>
    <lineage>
        <taxon>Eukaryota</taxon>
        <taxon>Viridiplantae</taxon>
        <taxon>Streptophyta</taxon>
        <taxon>Embryophyta</taxon>
        <taxon>Tracheophyta</taxon>
        <taxon>Spermatophyta</taxon>
        <taxon>Magnoliopsida</taxon>
        <taxon>eudicotyledons</taxon>
        <taxon>Gunneridae</taxon>
        <taxon>Pentapetalae</taxon>
        <taxon>asterids</taxon>
        <taxon>lamiids</taxon>
        <taxon>Lamiales</taxon>
        <taxon>Orobanchaceae</taxon>
        <taxon>Buchnereae</taxon>
        <taxon>Striga</taxon>
    </lineage>
</organism>
<keyword evidence="5" id="KW-1185">Reference proteome</keyword>
<comment type="caution">
    <text evidence="4">The sequence shown here is derived from an EMBL/GenBank/DDBJ whole genome shotgun (WGS) entry which is preliminary data.</text>
</comment>
<dbReference type="FunFam" id="1.25.40.10:FF:000090">
    <property type="entry name" value="Pentatricopeptide repeat-containing protein, chloroplastic"/>
    <property type="match status" value="1"/>
</dbReference>
<gene>
    <name evidence="4" type="ORF">STAS_27687</name>
</gene>
<evidence type="ECO:0000256" key="3">
    <source>
        <dbReference type="SAM" id="MobiDB-lite"/>
    </source>
</evidence>
<dbReference type="InterPro" id="IPR046960">
    <property type="entry name" value="PPR_At4g14850-like_plant"/>
</dbReference>
<dbReference type="InterPro" id="IPR046848">
    <property type="entry name" value="E_motif"/>
</dbReference>
<protein>
    <submittedName>
        <fullName evidence="4">Pentatricopeptide repeat-containing protein</fullName>
    </submittedName>
</protein>
<evidence type="ECO:0000256" key="2">
    <source>
        <dbReference type="PROSITE-ProRule" id="PRU00708"/>
    </source>
</evidence>
<dbReference type="Pfam" id="PF13041">
    <property type="entry name" value="PPR_2"/>
    <property type="match status" value="2"/>
</dbReference>
<dbReference type="PANTHER" id="PTHR47926:SF387">
    <property type="entry name" value="PENTATRICOPEPTIDE REPEAT-CONTAINING PROTEIN"/>
    <property type="match status" value="1"/>
</dbReference>
<evidence type="ECO:0000313" key="4">
    <source>
        <dbReference type="EMBL" id="GER50385.1"/>
    </source>
</evidence>
<keyword evidence="1" id="KW-0677">Repeat</keyword>
<dbReference type="PROSITE" id="PS51375">
    <property type="entry name" value="PPR"/>
    <property type="match status" value="6"/>
</dbReference>
<reference evidence="5" key="1">
    <citation type="journal article" date="2019" name="Curr. Biol.">
        <title>Genome Sequence of Striga asiatica Provides Insight into the Evolution of Plant Parasitism.</title>
        <authorList>
            <person name="Yoshida S."/>
            <person name="Kim S."/>
            <person name="Wafula E.K."/>
            <person name="Tanskanen J."/>
            <person name="Kim Y.M."/>
            <person name="Honaas L."/>
            <person name="Yang Z."/>
            <person name="Spallek T."/>
            <person name="Conn C.E."/>
            <person name="Ichihashi Y."/>
            <person name="Cheong K."/>
            <person name="Cui S."/>
            <person name="Der J.P."/>
            <person name="Gundlach H."/>
            <person name="Jiao Y."/>
            <person name="Hori C."/>
            <person name="Ishida J.K."/>
            <person name="Kasahara H."/>
            <person name="Kiba T."/>
            <person name="Kim M.S."/>
            <person name="Koo N."/>
            <person name="Laohavisit A."/>
            <person name="Lee Y.H."/>
            <person name="Lumba S."/>
            <person name="McCourt P."/>
            <person name="Mortimer J.C."/>
            <person name="Mutuku J.M."/>
            <person name="Nomura T."/>
            <person name="Sasaki-Sekimoto Y."/>
            <person name="Seto Y."/>
            <person name="Wang Y."/>
            <person name="Wakatake T."/>
            <person name="Sakakibara H."/>
            <person name="Demura T."/>
            <person name="Yamaguchi S."/>
            <person name="Yoneyama K."/>
            <person name="Manabe R.I."/>
            <person name="Nelson D.C."/>
            <person name="Schulman A.H."/>
            <person name="Timko M.P."/>
            <person name="dePamphilis C.W."/>
            <person name="Choi D."/>
            <person name="Shirasu K."/>
        </authorList>
    </citation>
    <scope>NUCLEOTIDE SEQUENCE [LARGE SCALE GENOMIC DNA]</scope>
    <source>
        <strain evidence="5">cv. UVA1</strain>
    </source>
</reference>
<evidence type="ECO:0000313" key="5">
    <source>
        <dbReference type="Proteomes" id="UP000325081"/>
    </source>
</evidence>
<feature type="region of interest" description="Disordered" evidence="3">
    <location>
        <begin position="885"/>
        <end position="909"/>
    </location>
</feature>
<dbReference type="Gene3D" id="1.25.40.10">
    <property type="entry name" value="Tetratricopeptide repeat domain"/>
    <property type="match status" value="5"/>
</dbReference>
<feature type="repeat" description="PPR" evidence="2">
    <location>
        <begin position="323"/>
        <end position="357"/>
    </location>
</feature>
<feature type="repeat" description="PPR" evidence="2">
    <location>
        <begin position="221"/>
        <end position="255"/>
    </location>
</feature>
<dbReference type="EMBL" id="BKCP01009181">
    <property type="protein sequence ID" value="GER50385.1"/>
    <property type="molecule type" value="Genomic_DNA"/>
</dbReference>
<dbReference type="Pfam" id="PF01535">
    <property type="entry name" value="PPR"/>
    <property type="match status" value="7"/>
</dbReference>
<feature type="repeat" description="PPR" evidence="2">
    <location>
        <begin position="22"/>
        <end position="56"/>
    </location>
</feature>
<dbReference type="InterPro" id="IPR011990">
    <property type="entry name" value="TPR-like_helical_dom_sf"/>
</dbReference>
<feature type="compositionally biased region" description="Acidic residues" evidence="3">
    <location>
        <begin position="896"/>
        <end position="909"/>
    </location>
</feature>
<dbReference type="GO" id="GO:0009451">
    <property type="term" value="P:RNA modification"/>
    <property type="evidence" value="ECO:0007669"/>
    <property type="project" value="InterPro"/>
</dbReference>
<dbReference type="AlphaFoldDB" id="A0A5A7QYA1"/>
<evidence type="ECO:0000256" key="1">
    <source>
        <dbReference type="ARBA" id="ARBA00022737"/>
    </source>
</evidence>
<dbReference type="Pfam" id="PF20431">
    <property type="entry name" value="E_motif"/>
    <property type="match status" value="1"/>
</dbReference>
<dbReference type="GO" id="GO:0003723">
    <property type="term" value="F:RNA binding"/>
    <property type="evidence" value="ECO:0007669"/>
    <property type="project" value="InterPro"/>
</dbReference>